<feature type="repeat" description="WD" evidence="6">
    <location>
        <begin position="256"/>
        <end position="297"/>
    </location>
</feature>
<keyword evidence="3" id="KW-0677">Repeat</keyword>
<keyword evidence="1 6" id="KW-0853">WD repeat</keyword>
<feature type="compositionally biased region" description="Polar residues" evidence="7">
    <location>
        <begin position="720"/>
        <end position="733"/>
    </location>
</feature>
<dbReference type="PROSITE" id="PS00678">
    <property type="entry name" value="WD_REPEATS_1"/>
    <property type="match status" value="1"/>
</dbReference>
<evidence type="ECO:0000256" key="1">
    <source>
        <dbReference type="ARBA" id="ARBA00022574"/>
    </source>
</evidence>
<dbReference type="GO" id="GO:0016239">
    <property type="term" value="P:positive regulation of macroautophagy"/>
    <property type="evidence" value="ECO:0007669"/>
    <property type="project" value="TreeGrafter"/>
</dbReference>
<name>A0A0A1TE63_9HYPO</name>
<evidence type="ECO:0000256" key="5">
    <source>
        <dbReference type="ARBA" id="ARBA00022833"/>
    </source>
</evidence>
<proteinExistence type="predicted"/>
<feature type="compositionally biased region" description="Low complexity" evidence="7">
    <location>
        <begin position="881"/>
        <end position="890"/>
    </location>
</feature>
<evidence type="ECO:0000256" key="7">
    <source>
        <dbReference type="SAM" id="MobiDB-lite"/>
    </source>
</evidence>
<keyword evidence="2" id="KW-0479">Metal-binding</keyword>
<accession>A0A0A1TE63</accession>
<evidence type="ECO:0000256" key="6">
    <source>
        <dbReference type="PROSITE-ProRule" id="PRU00221"/>
    </source>
</evidence>
<feature type="compositionally biased region" description="Polar residues" evidence="7">
    <location>
        <begin position="15"/>
        <end position="29"/>
    </location>
</feature>
<dbReference type="GO" id="GO:0061700">
    <property type="term" value="C:GATOR2 complex"/>
    <property type="evidence" value="ECO:0007669"/>
    <property type="project" value="TreeGrafter"/>
</dbReference>
<feature type="region of interest" description="Disordered" evidence="7">
    <location>
        <begin position="715"/>
        <end position="745"/>
    </location>
</feature>
<dbReference type="Gene3D" id="2.130.10.10">
    <property type="entry name" value="YVTN repeat-like/Quinoprotein amine dehydrogenase"/>
    <property type="match status" value="2"/>
</dbReference>
<dbReference type="EMBL" id="CDHN01000002">
    <property type="protein sequence ID" value="CEJ85122.1"/>
    <property type="molecule type" value="Genomic_DNA"/>
</dbReference>
<dbReference type="Proteomes" id="UP000039046">
    <property type="component" value="Unassembled WGS sequence"/>
</dbReference>
<feature type="compositionally biased region" description="Low complexity" evidence="7">
    <location>
        <begin position="786"/>
        <end position="795"/>
    </location>
</feature>
<dbReference type="PROSITE" id="PS50294">
    <property type="entry name" value="WD_REPEATS_REGION"/>
    <property type="match status" value="1"/>
</dbReference>
<dbReference type="GO" id="GO:0005829">
    <property type="term" value="C:cytosol"/>
    <property type="evidence" value="ECO:0007669"/>
    <property type="project" value="TreeGrafter"/>
</dbReference>
<sequence length="1291" mass="142498">MYNRESKIMRKLLGKTSTDTSSGDLSVTTPPNPISSLYRPPRSQNAAHSLTVPASCVDVTADRRSIIFAGPHILKTAVVDASEGSNFTVNDGIDLRAAITSQKTSGSRANLVSDQLNIRDVKWHGASTIFTACASGRIFTYDLTRVGTAGSEPFEYIQTQEDSRQVNSLDVNPHLKTWLLSGSQDGIARIFDISQPHPSRSGVLSFRQRFSPLKSNDPIREVAWSPTVGQEMACCTEAGVVLKWDVRQASRPLLRINAHEKACTTIAWHPDGTHLMSAGWDAKLQVWDLGNTADKRQKPKYTLTTPAPVSTLAWRPSLWSNTTQSRRAAQVAVSYDETSSRRYGSSVVHLWDLARPTMPYKEIERFDTSPSALLWRDQDLLWTVGQDGLFTQCDVAYAPKTIDRRSTSAIAFSPRGDAMMFLEERTQPSRPKIMLRQAEIDPMPQYSTSPRTPTLSVSKSDSEDDVLTSFLGPRRRIGHRRRFSNRGNSQSQPTTPIDDANKTLTLEQSINVTGTFKTTQSMAWGQIPTVKTASVFQYMSAHYLDIIAKELPGLDDENTLAQRVAIILERFATVAEAASFFRVSQIWRIIAFAMDILLNKRAEFHLHARLSHFQKLEMETSKASNRFNPPSIQLPTNGDDSARKSSGQASSIDGRIHNVRSLLSEEIESTSNVPTPLARPIDGNDVAHFDNRQYQHGQKLAAIAEPESLTLGPSVHKQFSESPRNTFSSSATDTIGGGSQESHESITEGYDFYDTEALARAIDVPSTHSDNVPRRAKAIRQDSEESFSQIFSISDGTKRATHIPSQTNTATRSRKESQSEAGSSESNDQYPSHIRGEQIDEEDQNGTVRRKKRNSRTNAESPEDVFMISQTTASGDGTYPSQQSFLSQSDSDQLQSFRTSTIATEARSQRADSFVRAEFEHDPRPHIIDTDYLPWPNDPDFETLKGDMPLPATLNPYLIIQNALTFETRTSTLNASAMALLLGPLVPNSVIDSHQARAILKQHHSRLMGMSLFVEAALLRKLCVKGWPDGLPDWGESYPGIFSQAQQHVKNGLFCSSCRKPRESEHESGDAAVWTCERCQAIMDPCAVCKQRDPELASCTPEIADEDGLDPESWLSGWWYCPGCGHGGHASCLHIWHGDLDEDGLGAGPDKYSDGCCPLDGCGHACLPGKYRGETTTARSGEVGRVAADSYKPRSSPQQQQQQQQQSRRTSGKRRGSPETWRPLPERSVKSDSNDVPQSKAVGIAREALNKSGSSFGGQTVSGGILSSSPGRIPGTGERERRKSVKFAKSD</sequence>
<keyword evidence="9" id="KW-1185">Reference proteome</keyword>
<organism evidence="8 9">
    <name type="scientific">[Torrubiella] hemipterigena</name>
    <dbReference type="NCBI Taxonomy" id="1531966"/>
    <lineage>
        <taxon>Eukaryota</taxon>
        <taxon>Fungi</taxon>
        <taxon>Dikarya</taxon>
        <taxon>Ascomycota</taxon>
        <taxon>Pezizomycotina</taxon>
        <taxon>Sordariomycetes</taxon>
        <taxon>Hypocreomycetidae</taxon>
        <taxon>Hypocreales</taxon>
        <taxon>Clavicipitaceae</taxon>
        <taxon>Clavicipitaceae incertae sedis</taxon>
        <taxon>'Torrubiella' clade</taxon>
    </lineage>
</organism>
<dbReference type="InterPro" id="IPR001680">
    <property type="entry name" value="WD40_rpt"/>
</dbReference>
<dbReference type="PROSITE" id="PS50082">
    <property type="entry name" value="WD_REPEATS_2"/>
    <property type="match status" value="1"/>
</dbReference>
<reference evidence="8 9" key="1">
    <citation type="journal article" date="2015" name="Genome Announc.">
        <title>Draft Genome Sequence and Gene Annotation of the Entomopathogenic Fungus Verticillium hemipterigenum.</title>
        <authorList>
            <person name="Horn F."/>
            <person name="Habel A."/>
            <person name="Scharf D.H."/>
            <person name="Dworschak J."/>
            <person name="Brakhage A.A."/>
            <person name="Guthke R."/>
            <person name="Hertweck C."/>
            <person name="Linde J."/>
        </authorList>
    </citation>
    <scope>NUCLEOTIDE SEQUENCE [LARGE SCALE GENOMIC DNA]</scope>
</reference>
<feature type="compositionally biased region" description="Polar residues" evidence="7">
    <location>
        <begin position="819"/>
        <end position="830"/>
    </location>
</feature>
<dbReference type="Pfam" id="PF00400">
    <property type="entry name" value="WD40"/>
    <property type="match status" value="2"/>
</dbReference>
<feature type="region of interest" description="Disordered" evidence="7">
    <location>
        <begin position="871"/>
        <end position="890"/>
    </location>
</feature>
<feature type="region of interest" description="Disordered" evidence="7">
    <location>
        <begin position="621"/>
        <end position="651"/>
    </location>
</feature>
<keyword evidence="5" id="KW-0862">Zinc</keyword>
<dbReference type="InterPro" id="IPR037590">
    <property type="entry name" value="WDR24"/>
</dbReference>
<protein>
    <submittedName>
        <fullName evidence="8">Uncharacterized protein</fullName>
    </submittedName>
</protein>
<dbReference type="SMART" id="SM00320">
    <property type="entry name" value="WD40"/>
    <property type="match status" value="4"/>
</dbReference>
<dbReference type="OrthoDB" id="60955at2759"/>
<evidence type="ECO:0000313" key="9">
    <source>
        <dbReference type="Proteomes" id="UP000039046"/>
    </source>
</evidence>
<dbReference type="GO" id="GO:1904263">
    <property type="term" value="P:positive regulation of TORC1 signaling"/>
    <property type="evidence" value="ECO:0007669"/>
    <property type="project" value="TreeGrafter"/>
</dbReference>
<dbReference type="InterPro" id="IPR036322">
    <property type="entry name" value="WD40_repeat_dom_sf"/>
</dbReference>
<dbReference type="PANTHER" id="PTHR46200">
    <property type="entry name" value="GATOR COMPLEX PROTEIN WDR24"/>
    <property type="match status" value="1"/>
</dbReference>
<dbReference type="GO" id="GO:0005774">
    <property type="term" value="C:vacuolar membrane"/>
    <property type="evidence" value="ECO:0007669"/>
    <property type="project" value="TreeGrafter"/>
</dbReference>
<dbReference type="GO" id="GO:0008270">
    <property type="term" value="F:zinc ion binding"/>
    <property type="evidence" value="ECO:0007669"/>
    <property type="project" value="UniProtKB-KW"/>
</dbReference>
<feature type="compositionally biased region" description="Basic residues" evidence="7">
    <location>
        <begin position="1282"/>
        <end position="1291"/>
    </location>
</feature>
<dbReference type="InterPro" id="IPR015943">
    <property type="entry name" value="WD40/YVTN_repeat-like_dom_sf"/>
</dbReference>
<feature type="region of interest" description="Disordered" evidence="7">
    <location>
        <begin position="478"/>
        <end position="503"/>
    </location>
</feature>
<dbReference type="STRING" id="1531966.A0A0A1TE63"/>
<keyword evidence="4" id="KW-0863">Zinc-finger</keyword>
<dbReference type="PANTHER" id="PTHR46200:SF1">
    <property type="entry name" value="GATOR COMPLEX PROTEIN WDR24"/>
    <property type="match status" value="1"/>
</dbReference>
<evidence type="ECO:0000256" key="3">
    <source>
        <dbReference type="ARBA" id="ARBA00022737"/>
    </source>
</evidence>
<dbReference type="SUPFAM" id="SSF50978">
    <property type="entry name" value="WD40 repeat-like"/>
    <property type="match status" value="1"/>
</dbReference>
<evidence type="ECO:0000256" key="2">
    <source>
        <dbReference type="ARBA" id="ARBA00022723"/>
    </source>
</evidence>
<feature type="compositionally biased region" description="Basic and acidic residues" evidence="7">
    <location>
        <begin position="1224"/>
        <end position="1233"/>
    </location>
</feature>
<evidence type="ECO:0000313" key="8">
    <source>
        <dbReference type="EMBL" id="CEJ85122.1"/>
    </source>
</evidence>
<evidence type="ECO:0000256" key="4">
    <source>
        <dbReference type="ARBA" id="ARBA00022771"/>
    </source>
</evidence>
<feature type="region of interest" description="Disordered" evidence="7">
    <location>
        <begin position="14"/>
        <end position="42"/>
    </location>
</feature>
<feature type="region of interest" description="Disordered" evidence="7">
    <location>
        <begin position="764"/>
        <end position="865"/>
    </location>
</feature>
<feature type="region of interest" description="Disordered" evidence="7">
    <location>
        <begin position="1188"/>
        <end position="1291"/>
    </location>
</feature>
<dbReference type="InterPro" id="IPR019775">
    <property type="entry name" value="WD40_repeat_CS"/>
</dbReference>
<dbReference type="HOGENOM" id="CLU_002874_0_0_1"/>
<gene>
    <name evidence="8" type="ORF">VHEMI03679</name>
</gene>